<dbReference type="EMBL" id="JAACFV010000161">
    <property type="protein sequence ID" value="KAF7503809.1"/>
    <property type="molecule type" value="Genomic_DNA"/>
</dbReference>
<accession>A0A8H7AA86</accession>
<dbReference type="SUPFAM" id="SSF52151">
    <property type="entry name" value="FabD/lysophospholipase-like"/>
    <property type="match status" value="1"/>
</dbReference>
<sequence length="98" mass="10740">MLPVIHSEGQDLGIFAPIAVQLAGVCIQIPLSKLWASWNISPTAVVRHSLGEYAALDVAEVLSDADTVHQMGASAELLQKKWSRNTHGMFRCQRIKCL</sequence>
<proteinExistence type="predicted"/>
<dbReference type="OrthoDB" id="329835at2759"/>
<name>A0A8H7AA86_9EURO</name>
<gene>
    <name evidence="1" type="primary">FSR1</name>
    <name evidence="1" type="ORF">GJ744_003250</name>
</gene>
<dbReference type="InterPro" id="IPR016035">
    <property type="entry name" value="Acyl_Trfase/lysoPLipase"/>
</dbReference>
<keyword evidence="2" id="KW-1185">Reference proteome</keyword>
<evidence type="ECO:0000313" key="2">
    <source>
        <dbReference type="Proteomes" id="UP000606974"/>
    </source>
</evidence>
<dbReference type="GO" id="GO:0016740">
    <property type="term" value="F:transferase activity"/>
    <property type="evidence" value="ECO:0007669"/>
    <property type="project" value="InterPro"/>
</dbReference>
<dbReference type="Proteomes" id="UP000606974">
    <property type="component" value="Unassembled WGS sequence"/>
</dbReference>
<organism evidence="1 2">
    <name type="scientific">Endocarpon pusillum</name>
    <dbReference type="NCBI Taxonomy" id="364733"/>
    <lineage>
        <taxon>Eukaryota</taxon>
        <taxon>Fungi</taxon>
        <taxon>Dikarya</taxon>
        <taxon>Ascomycota</taxon>
        <taxon>Pezizomycotina</taxon>
        <taxon>Eurotiomycetes</taxon>
        <taxon>Chaetothyriomycetidae</taxon>
        <taxon>Verrucariales</taxon>
        <taxon>Verrucariaceae</taxon>
        <taxon>Endocarpon</taxon>
    </lineage>
</organism>
<evidence type="ECO:0000313" key="1">
    <source>
        <dbReference type="EMBL" id="KAF7503809.1"/>
    </source>
</evidence>
<comment type="caution">
    <text evidence="1">The sequence shown here is derived from an EMBL/GenBank/DDBJ whole genome shotgun (WGS) entry which is preliminary data.</text>
</comment>
<dbReference type="AlphaFoldDB" id="A0A8H7AA86"/>
<protein>
    <submittedName>
        <fullName evidence="1">Fusarubin cluster-polyketide synthase</fullName>
    </submittedName>
</protein>
<dbReference type="InterPro" id="IPR001227">
    <property type="entry name" value="Ac_transferase_dom_sf"/>
</dbReference>
<dbReference type="Gene3D" id="3.40.366.10">
    <property type="entry name" value="Malonyl-Coenzyme A Acyl Carrier Protein, domain 2"/>
    <property type="match status" value="1"/>
</dbReference>
<reference evidence="1" key="1">
    <citation type="submission" date="2020-02" db="EMBL/GenBank/DDBJ databases">
        <authorList>
            <person name="Palmer J.M."/>
        </authorList>
    </citation>
    <scope>NUCLEOTIDE SEQUENCE</scope>
    <source>
        <strain evidence="1">EPUS1.4</strain>
        <tissue evidence="1">Thallus</tissue>
    </source>
</reference>